<dbReference type="RefSeq" id="WP_133309298.1">
    <property type="nucleotide sequence ID" value="NZ_ML014793.1"/>
</dbReference>
<dbReference type="AlphaFoldDB" id="A0A3L8PUK8"/>
<gene>
    <name evidence="2" type="ORF">D5018_13855</name>
</gene>
<evidence type="ECO:0008006" key="4">
    <source>
        <dbReference type="Google" id="ProtNLM"/>
    </source>
</evidence>
<dbReference type="EMBL" id="QZEI01000044">
    <property type="protein sequence ID" value="RLV59091.1"/>
    <property type="molecule type" value="Genomic_DNA"/>
</dbReference>
<keyword evidence="3" id="KW-1185">Reference proteome</keyword>
<sequence>MKIARNQVLALLVILFSGICHATGNRHLVRLAVVIAPAESGFIHYLTNDFQKQTGYQLQVSSSTNPYQLAQAGKADIVISHFGKQQLPSFVLNGYGSWPKMVFATQSVLSSPASNPANVQPQNSMSDAMNRIAHQKQFYIDNELDEVSKLTELFWQQAGKPNKEGWFVHDGLKKRSPHN</sequence>
<evidence type="ECO:0000313" key="2">
    <source>
        <dbReference type="EMBL" id="RLV59091.1"/>
    </source>
</evidence>
<dbReference type="PANTHER" id="PTHR37945:SF1">
    <property type="entry name" value="EXTRACELLULAR TUNGSTATE BINDING PROTEIN"/>
    <property type="match status" value="1"/>
</dbReference>
<dbReference type="InterPro" id="IPR052738">
    <property type="entry name" value="ABC-Tungstate_binding"/>
</dbReference>
<organism evidence="2 3">
    <name type="scientific">Parashewanella curva</name>
    <dbReference type="NCBI Taxonomy" id="2338552"/>
    <lineage>
        <taxon>Bacteria</taxon>
        <taxon>Pseudomonadati</taxon>
        <taxon>Pseudomonadota</taxon>
        <taxon>Gammaproteobacteria</taxon>
        <taxon>Alteromonadales</taxon>
        <taxon>Shewanellaceae</taxon>
        <taxon>Parashewanella</taxon>
    </lineage>
</organism>
<dbReference type="Gene3D" id="3.40.190.10">
    <property type="entry name" value="Periplasmic binding protein-like II"/>
    <property type="match status" value="1"/>
</dbReference>
<dbReference type="PANTHER" id="PTHR37945">
    <property type="entry name" value="EXTRACELLULAR TUNGSTATE BINDING PROTEIN"/>
    <property type="match status" value="1"/>
</dbReference>
<accession>A0A3L8PUK8</accession>
<evidence type="ECO:0000313" key="3">
    <source>
        <dbReference type="Proteomes" id="UP000281474"/>
    </source>
</evidence>
<feature type="chain" id="PRO_5018059028" description="ABC transporter substrate-binding protein" evidence="1">
    <location>
        <begin position="23"/>
        <end position="179"/>
    </location>
</feature>
<reference evidence="2 3" key="1">
    <citation type="submission" date="2018-09" db="EMBL/GenBank/DDBJ databases">
        <title>Phylogeny of the Shewanellaceae, and recommendation for two new genera, Pseudoshewanella and Parashewanella.</title>
        <authorList>
            <person name="Wang G."/>
        </authorList>
    </citation>
    <scope>NUCLEOTIDE SEQUENCE [LARGE SCALE GENOMIC DNA]</scope>
    <source>
        <strain evidence="2 3">C51</strain>
    </source>
</reference>
<evidence type="ECO:0000256" key="1">
    <source>
        <dbReference type="SAM" id="SignalP"/>
    </source>
</evidence>
<keyword evidence="1" id="KW-0732">Signal</keyword>
<name>A0A3L8PUK8_9GAMM</name>
<protein>
    <recommendedName>
        <fullName evidence="4">ABC transporter substrate-binding protein</fullName>
    </recommendedName>
</protein>
<dbReference type="Proteomes" id="UP000281474">
    <property type="component" value="Unassembled WGS sequence"/>
</dbReference>
<feature type="signal peptide" evidence="1">
    <location>
        <begin position="1"/>
        <end position="22"/>
    </location>
</feature>
<dbReference type="OrthoDB" id="6399389at2"/>
<comment type="caution">
    <text evidence="2">The sequence shown here is derived from an EMBL/GenBank/DDBJ whole genome shotgun (WGS) entry which is preliminary data.</text>
</comment>
<proteinExistence type="predicted"/>